<dbReference type="InterPro" id="IPR014284">
    <property type="entry name" value="RNA_pol_sigma-70_dom"/>
</dbReference>
<feature type="domain" description="RNA polymerase sigma-70 region 2" evidence="5">
    <location>
        <begin position="2"/>
        <end position="58"/>
    </location>
</feature>
<dbReference type="SUPFAM" id="SSF88659">
    <property type="entry name" value="Sigma3 and sigma4 domains of RNA polymerase sigma factors"/>
    <property type="match status" value="1"/>
</dbReference>
<evidence type="ECO:0000256" key="2">
    <source>
        <dbReference type="ARBA" id="ARBA00023015"/>
    </source>
</evidence>
<evidence type="ECO:0000256" key="1">
    <source>
        <dbReference type="ARBA" id="ARBA00010641"/>
    </source>
</evidence>
<dbReference type="InterPro" id="IPR013325">
    <property type="entry name" value="RNA_pol_sigma_r2"/>
</dbReference>
<dbReference type="GO" id="GO:0006352">
    <property type="term" value="P:DNA-templated transcription initiation"/>
    <property type="evidence" value="ECO:0007669"/>
    <property type="project" value="InterPro"/>
</dbReference>
<dbReference type="EMBL" id="CP046996">
    <property type="protein sequence ID" value="QHA00102.1"/>
    <property type="molecule type" value="Genomic_DNA"/>
</dbReference>
<name>A0A857DHY5_9FIRM</name>
<dbReference type="InterPro" id="IPR013249">
    <property type="entry name" value="RNA_pol_sigma70_r4_t2"/>
</dbReference>
<dbReference type="SUPFAM" id="SSF88946">
    <property type="entry name" value="Sigma2 domain of RNA polymerase sigma factors"/>
    <property type="match status" value="1"/>
</dbReference>
<dbReference type="InterPro" id="IPR013324">
    <property type="entry name" value="RNA_pol_sigma_r3/r4-like"/>
</dbReference>
<dbReference type="Proteomes" id="UP000430508">
    <property type="component" value="Chromosome"/>
</dbReference>
<feature type="domain" description="RNA polymerase sigma factor 70 region 4 type 2" evidence="6">
    <location>
        <begin position="94"/>
        <end position="143"/>
    </location>
</feature>
<dbReference type="Pfam" id="PF08281">
    <property type="entry name" value="Sigma70_r4_2"/>
    <property type="match status" value="1"/>
</dbReference>
<keyword evidence="2" id="KW-0805">Transcription regulation</keyword>
<reference evidence="7 8" key="1">
    <citation type="submission" date="2019-12" db="EMBL/GenBank/DDBJ databases">
        <title>Sequence classification of anaerobic respiratory reductive dehalogenases: First we see many, then we see few.</title>
        <authorList>
            <person name="Molenda O."/>
            <person name="Puentes Jacome L.A."/>
            <person name="Cao X."/>
            <person name="Nesbo C.L."/>
            <person name="Tang S."/>
            <person name="Morson N."/>
            <person name="Patron J."/>
            <person name="Lomheim L."/>
            <person name="Wishart D.S."/>
            <person name="Edwards E.A."/>
        </authorList>
    </citation>
    <scope>NUCLEOTIDE SEQUENCE [LARGE SCALE GENOMIC DNA]</scope>
    <source>
        <strain evidence="7 8">12DCA</strain>
    </source>
</reference>
<evidence type="ECO:0000313" key="8">
    <source>
        <dbReference type="Proteomes" id="UP000430508"/>
    </source>
</evidence>
<sequence length="155" mass="18399">MIYMICLNVIHDPFEAENLTQDTFLQVYKSLSTYEYRGFKTWLSRIALHKAIDYKRKTVHTKARENICLAEIENIADGRAPVQDMIIKEEEKVLLDQCLKRIPKHYETVIRKTYQENKSSRQIAQEENISVRTVETRLYRGKKVLRECFEELSNP</sequence>
<accession>A0A857DHY5</accession>
<evidence type="ECO:0000259" key="5">
    <source>
        <dbReference type="Pfam" id="PF04542"/>
    </source>
</evidence>
<protein>
    <submittedName>
        <fullName evidence="7">Sigma-70 family RNA polymerase sigma factor</fullName>
    </submittedName>
</protein>
<dbReference type="CDD" id="cd06171">
    <property type="entry name" value="Sigma70_r4"/>
    <property type="match status" value="1"/>
</dbReference>
<comment type="similarity">
    <text evidence="1">Belongs to the sigma-70 factor family. ECF subfamily.</text>
</comment>
<dbReference type="AlphaFoldDB" id="A0A857DHY5"/>
<dbReference type="InterPro" id="IPR036388">
    <property type="entry name" value="WH-like_DNA-bd_sf"/>
</dbReference>
<dbReference type="NCBIfam" id="TIGR02937">
    <property type="entry name" value="sigma70-ECF"/>
    <property type="match status" value="1"/>
</dbReference>
<dbReference type="GO" id="GO:0016987">
    <property type="term" value="F:sigma factor activity"/>
    <property type="evidence" value="ECO:0007669"/>
    <property type="project" value="UniProtKB-KW"/>
</dbReference>
<proteinExistence type="inferred from homology"/>
<evidence type="ECO:0000313" key="7">
    <source>
        <dbReference type="EMBL" id="QHA00102.1"/>
    </source>
</evidence>
<organism evidence="7 8">
    <name type="scientific">Dehalobacter restrictus</name>
    <dbReference type="NCBI Taxonomy" id="55583"/>
    <lineage>
        <taxon>Bacteria</taxon>
        <taxon>Bacillati</taxon>
        <taxon>Bacillota</taxon>
        <taxon>Clostridia</taxon>
        <taxon>Eubacteriales</taxon>
        <taxon>Desulfitobacteriaceae</taxon>
        <taxon>Dehalobacter</taxon>
    </lineage>
</organism>
<dbReference type="Gene3D" id="1.10.10.10">
    <property type="entry name" value="Winged helix-like DNA-binding domain superfamily/Winged helix DNA-binding domain"/>
    <property type="match status" value="1"/>
</dbReference>
<dbReference type="InterPro" id="IPR039425">
    <property type="entry name" value="RNA_pol_sigma-70-like"/>
</dbReference>
<gene>
    <name evidence="7" type="ORF">GQ588_05290</name>
</gene>
<dbReference type="Gene3D" id="1.10.1740.10">
    <property type="match status" value="1"/>
</dbReference>
<dbReference type="PANTHER" id="PTHR43133:SF60">
    <property type="entry name" value="RNA POLYMERASE SIGMA FACTOR SIGV"/>
    <property type="match status" value="1"/>
</dbReference>
<dbReference type="Pfam" id="PF04542">
    <property type="entry name" value="Sigma70_r2"/>
    <property type="match status" value="1"/>
</dbReference>
<dbReference type="InterPro" id="IPR007627">
    <property type="entry name" value="RNA_pol_sigma70_r2"/>
</dbReference>
<evidence type="ECO:0000256" key="3">
    <source>
        <dbReference type="ARBA" id="ARBA00023082"/>
    </source>
</evidence>
<dbReference type="GO" id="GO:0003677">
    <property type="term" value="F:DNA binding"/>
    <property type="evidence" value="ECO:0007669"/>
    <property type="project" value="InterPro"/>
</dbReference>
<evidence type="ECO:0000256" key="4">
    <source>
        <dbReference type="ARBA" id="ARBA00023163"/>
    </source>
</evidence>
<keyword evidence="3" id="KW-0731">Sigma factor</keyword>
<evidence type="ECO:0000259" key="6">
    <source>
        <dbReference type="Pfam" id="PF08281"/>
    </source>
</evidence>
<dbReference type="PANTHER" id="PTHR43133">
    <property type="entry name" value="RNA POLYMERASE ECF-TYPE SIGMA FACTO"/>
    <property type="match status" value="1"/>
</dbReference>
<keyword evidence="4" id="KW-0804">Transcription</keyword>